<name>A0A7V7KXY5_9GAMM</name>
<evidence type="ECO:0000256" key="1">
    <source>
        <dbReference type="ARBA" id="ARBA00023125"/>
    </source>
</evidence>
<reference evidence="5 6" key="1">
    <citation type="submission" date="2018-07" db="EMBL/GenBank/DDBJ databases">
        <title>Pseudomonas laoshanensis sp. nov., isolated from soil.</title>
        <authorList>
            <person name="Sun J."/>
            <person name="Yu L."/>
            <person name="Wang M."/>
            <person name="Zhang C."/>
        </authorList>
    </citation>
    <scope>NUCLEOTIDE SEQUENCE [LARGE SCALE GENOMIC DNA]</scope>
    <source>
        <strain evidence="5 6">Y22</strain>
    </source>
</reference>
<evidence type="ECO:0000313" key="5">
    <source>
        <dbReference type="EMBL" id="KAA0696162.1"/>
    </source>
</evidence>
<feature type="DNA-binding region" description="H-T-H motif" evidence="2">
    <location>
        <begin position="49"/>
        <end position="68"/>
    </location>
</feature>
<feature type="domain" description="HTH tetR-type" evidence="4">
    <location>
        <begin position="26"/>
        <end position="86"/>
    </location>
</feature>
<dbReference type="InterPro" id="IPR009057">
    <property type="entry name" value="Homeodomain-like_sf"/>
</dbReference>
<feature type="region of interest" description="Disordered" evidence="3">
    <location>
        <begin position="1"/>
        <end position="21"/>
    </location>
</feature>
<keyword evidence="1 2" id="KW-0238">DNA-binding</keyword>
<protein>
    <submittedName>
        <fullName evidence="5">TetR/AcrR family transcriptional regulator</fullName>
    </submittedName>
</protein>
<dbReference type="PANTHER" id="PTHR43479">
    <property type="entry name" value="ACREF/ENVCD OPERON REPRESSOR-RELATED"/>
    <property type="match status" value="1"/>
</dbReference>
<dbReference type="Gene3D" id="1.10.357.10">
    <property type="entry name" value="Tetracycline Repressor, domain 2"/>
    <property type="match status" value="1"/>
</dbReference>
<dbReference type="PANTHER" id="PTHR43479:SF11">
    <property type="entry name" value="ACREF_ENVCD OPERON REPRESSOR-RELATED"/>
    <property type="match status" value="1"/>
</dbReference>
<keyword evidence="6" id="KW-1185">Reference proteome</keyword>
<dbReference type="GO" id="GO:0003677">
    <property type="term" value="F:DNA binding"/>
    <property type="evidence" value="ECO:0007669"/>
    <property type="project" value="UniProtKB-UniRule"/>
</dbReference>
<proteinExistence type="predicted"/>
<evidence type="ECO:0000256" key="2">
    <source>
        <dbReference type="PROSITE-ProRule" id="PRU00335"/>
    </source>
</evidence>
<dbReference type="AlphaFoldDB" id="A0A7V7KXY5"/>
<dbReference type="InterPro" id="IPR050624">
    <property type="entry name" value="HTH-type_Tx_Regulator"/>
</dbReference>
<comment type="caution">
    <text evidence="5">The sequence shown here is derived from an EMBL/GenBank/DDBJ whole genome shotgun (WGS) entry which is preliminary data.</text>
</comment>
<dbReference type="Pfam" id="PF00440">
    <property type="entry name" value="TetR_N"/>
    <property type="match status" value="1"/>
</dbReference>
<dbReference type="PROSITE" id="PS50977">
    <property type="entry name" value="HTH_TETR_2"/>
    <property type="match status" value="1"/>
</dbReference>
<dbReference type="InterPro" id="IPR001647">
    <property type="entry name" value="HTH_TetR"/>
</dbReference>
<dbReference type="RefSeq" id="WP_149331145.1">
    <property type="nucleotide sequence ID" value="NZ_QOVF01000001.1"/>
</dbReference>
<evidence type="ECO:0000313" key="6">
    <source>
        <dbReference type="Proteomes" id="UP000463138"/>
    </source>
</evidence>
<evidence type="ECO:0000259" key="4">
    <source>
        <dbReference type="PROSITE" id="PS50977"/>
    </source>
</evidence>
<dbReference type="OrthoDB" id="9811084at2"/>
<gene>
    <name evidence="5" type="ORF">DT594_02020</name>
</gene>
<sequence length="209" mass="23717">MSKRHPDRPNGDPPNAPEDRHKLRIQHTRDRLLGTMYRLALEKDFRDITVQELLDTAGIARSTFYAHFRDKEDLLVAGYESIGLPTTRTVMVSGAPVAVLDVANWLFTATEQHASLTTAFFNSPSQAIILAHLENILIVQVREHYCRYQIGIAEELSREATVRCFVGALLGLWLWWVRHDYPHNAAEMSTAFDALLNNGVWPANQPARQ</sequence>
<accession>A0A7V7KXY5</accession>
<evidence type="ECO:0000256" key="3">
    <source>
        <dbReference type="SAM" id="MobiDB-lite"/>
    </source>
</evidence>
<dbReference type="SUPFAM" id="SSF46689">
    <property type="entry name" value="Homeodomain-like"/>
    <property type="match status" value="1"/>
</dbReference>
<dbReference type="Proteomes" id="UP000463138">
    <property type="component" value="Unassembled WGS sequence"/>
</dbReference>
<organism evidence="5 6">
    <name type="scientific">Halopseudomonas laoshanensis</name>
    <dbReference type="NCBI Taxonomy" id="2268758"/>
    <lineage>
        <taxon>Bacteria</taxon>
        <taxon>Pseudomonadati</taxon>
        <taxon>Pseudomonadota</taxon>
        <taxon>Gammaproteobacteria</taxon>
        <taxon>Pseudomonadales</taxon>
        <taxon>Pseudomonadaceae</taxon>
        <taxon>Halopseudomonas</taxon>
    </lineage>
</organism>
<dbReference type="EMBL" id="QOVF01000001">
    <property type="protein sequence ID" value="KAA0696162.1"/>
    <property type="molecule type" value="Genomic_DNA"/>
</dbReference>